<dbReference type="EMBL" id="JAERWL010000009">
    <property type="protein sequence ID" value="MBM9477062.1"/>
    <property type="molecule type" value="Genomic_DNA"/>
</dbReference>
<keyword evidence="5" id="KW-1185">Reference proteome</keyword>
<organism evidence="4 5">
    <name type="scientific">Nakamurella flavida</name>
    <dbReference type="NCBI Taxonomy" id="363630"/>
    <lineage>
        <taxon>Bacteria</taxon>
        <taxon>Bacillati</taxon>
        <taxon>Actinomycetota</taxon>
        <taxon>Actinomycetes</taxon>
        <taxon>Nakamurellales</taxon>
        <taxon>Nakamurellaceae</taxon>
        <taxon>Nakamurella</taxon>
    </lineage>
</organism>
<feature type="transmembrane region" description="Helical" evidence="2">
    <location>
        <begin position="95"/>
        <end position="113"/>
    </location>
</feature>
<feature type="domain" description="YdbS-like PH" evidence="3">
    <location>
        <begin position="112"/>
        <end position="191"/>
    </location>
</feature>
<dbReference type="AlphaFoldDB" id="A0A939C6C6"/>
<dbReference type="Proteomes" id="UP000663801">
    <property type="component" value="Unassembled WGS sequence"/>
</dbReference>
<dbReference type="PANTHER" id="PTHR34473:SF2">
    <property type="entry name" value="UPF0699 TRANSMEMBRANE PROTEIN YDBT"/>
    <property type="match status" value="1"/>
</dbReference>
<feature type="compositionally biased region" description="Low complexity" evidence="1">
    <location>
        <begin position="209"/>
        <end position="228"/>
    </location>
</feature>
<keyword evidence="2" id="KW-0812">Transmembrane</keyword>
<dbReference type="PANTHER" id="PTHR34473">
    <property type="entry name" value="UPF0699 TRANSMEMBRANE PROTEIN YDBS"/>
    <property type="match status" value="1"/>
</dbReference>
<feature type="domain" description="YdbS-like PH" evidence="3">
    <location>
        <begin position="462"/>
        <end position="532"/>
    </location>
</feature>
<reference evidence="4" key="1">
    <citation type="submission" date="2021-01" db="EMBL/GenBank/DDBJ databases">
        <title>KCTC 19127 draft genome.</title>
        <authorList>
            <person name="An D."/>
        </authorList>
    </citation>
    <scope>NUCLEOTIDE SEQUENCE</scope>
    <source>
        <strain evidence="4">KCTC 19127</strain>
    </source>
</reference>
<keyword evidence="2" id="KW-1133">Transmembrane helix</keyword>
<name>A0A939C6C6_9ACTN</name>
<keyword evidence="2" id="KW-0472">Membrane</keyword>
<feature type="transmembrane region" description="Helical" evidence="2">
    <location>
        <begin position="420"/>
        <end position="442"/>
    </location>
</feature>
<dbReference type="PIRSF" id="PIRSF026631">
    <property type="entry name" value="UCP026631"/>
    <property type="match status" value="1"/>
</dbReference>
<evidence type="ECO:0000313" key="5">
    <source>
        <dbReference type="Proteomes" id="UP000663801"/>
    </source>
</evidence>
<feature type="domain" description="YdbS-like PH" evidence="3">
    <location>
        <begin position="317"/>
        <end position="395"/>
    </location>
</feature>
<comment type="caution">
    <text evidence="4">The sequence shown here is derived from an EMBL/GenBank/DDBJ whole genome shotgun (WGS) entry which is preliminary data.</text>
</comment>
<dbReference type="InterPro" id="IPR005182">
    <property type="entry name" value="YdbS-like_PH"/>
</dbReference>
<evidence type="ECO:0000256" key="1">
    <source>
        <dbReference type="SAM" id="MobiDB-lite"/>
    </source>
</evidence>
<feature type="transmembrane region" description="Helical" evidence="2">
    <location>
        <begin position="286"/>
        <end position="312"/>
    </location>
</feature>
<protein>
    <submittedName>
        <fullName evidence="4">PH domain-containing protein</fullName>
    </submittedName>
</protein>
<proteinExistence type="predicted"/>
<accession>A0A939C6C6</accession>
<evidence type="ECO:0000259" key="3">
    <source>
        <dbReference type="Pfam" id="PF03703"/>
    </source>
</evidence>
<dbReference type="Pfam" id="PF03703">
    <property type="entry name" value="bPH_2"/>
    <property type="match status" value="3"/>
</dbReference>
<feature type="region of interest" description="Disordered" evidence="1">
    <location>
        <begin position="1"/>
        <end position="41"/>
    </location>
</feature>
<dbReference type="InterPro" id="IPR014529">
    <property type="entry name" value="UCP026631"/>
</dbReference>
<dbReference type="RefSeq" id="WP_205257164.1">
    <property type="nucleotide sequence ID" value="NZ_BAAAPV010000001.1"/>
</dbReference>
<sequence>MTPDLTPVPDRVRTTEPPVTDPTGSPATDPTALRKRPADPAAATTVEAAGPAADTAGPVIAERRLHPAYLLISGGRMARGLIPLVAVGVWRLPGWTFAVCGVIVAAYAVSAWASRRYSVTHGVLTVRSGILRRSEHTIPASRITSLDARQGLVQRVLRVWALRVVTPSASEHPAMELACLSAPRLAELRAALTPSGSPSPGPTPPRGTPHPAADASPPAAPAGDAAAPPVAPSGEVVAVLGRRELVVATLTGVSAPLIFAGGAAAYGRFRELVPRDTFRDWERRVLGGGSATVLVLVGLAVLAVVIGSLLTAQRMARFTLVRDGDRLRTSRGLISQRVDTVVLDRVQAVRIVQGVLRRALGYCALEVEVAGHGRNDAQDRTLFPLVRLERAEALVQTALPELRWRPGPLTPVPGRSRRRYLTAPVVVGAVLTAAALLLPGWWAGLAVVPLPVAVAVGTVQGRVAGWRLDGDTVTLRSHALISRSTTVARVGRVQLTRVSSTVFQRRAALASVHLTLSSRRRISARHLDRADADLLLHRVGRRRPSNAAGSGPYRG</sequence>
<evidence type="ECO:0000313" key="4">
    <source>
        <dbReference type="EMBL" id="MBM9477062.1"/>
    </source>
</evidence>
<feature type="compositionally biased region" description="Pro residues" evidence="1">
    <location>
        <begin position="197"/>
        <end position="208"/>
    </location>
</feature>
<gene>
    <name evidence="4" type="ORF">JL107_11435</name>
</gene>
<feature type="region of interest" description="Disordered" evidence="1">
    <location>
        <begin position="192"/>
        <end position="228"/>
    </location>
</feature>
<evidence type="ECO:0000256" key="2">
    <source>
        <dbReference type="SAM" id="Phobius"/>
    </source>
</evidence>
<feature type="transmembrane region" description="Helical" evidence="2">
    <location>
        <begin position="245"/>
        <end position="266"/>
    </location>
</feature>